<keyword evidence="1" id="KW-0472">Membrane</keyword>
<dbReference type="RefSeq" id="WP_241766839.1">
    <property type="nucleotide sequence ID" value="NZ_ARYL01000001.1"/>
</dbReference>
<feature type="transmembrane region" description="Helical" evidence="1">
    <location>
        <begin position="123"/>
        <end position="143"/>
    </location>
</feature>
<keyword evidence="1" id="KW-1133">Transmembrane helix</keyword>
<evidence type="ECO:0000313" key="2">
    <source>
        <dbReference type="EMBL" id="KDA04480.1"/>
    </source>
</evidence>
<organism evidence="2 3">
    <name type="scientific">Hyphomonas oceanitis SCH89</name>
    <dbReference type="NCBI Taxonomy" id="1280953"/>
    <lineage>
        <taxon>Bacteria</taxon>
        <taxon>Pseudomonadati</taxon>
        <taxon>Pseudomonadota</taxon>
        <taxon>Alphaproteobacteria</taxon>
        <taxon>Hyphomonadales</taxon>
        <taxon>Hyphomonadaceae</taxon>
        <taxon>Hyphomonas</taxon>
    </lineage>
</organism>
<keyword evidence="1" id="KW-0812">Transmembrane</keyword>
<keyword evidence="3" id="KW-1185">Reference proteome</keyword>
<feature type="transmembrane region" description="Helical" evidence="1">
    <location>
        <begin position="62"/>
        <end position="84"/>
    </location>
</feature>
<dbReference type="InterPro" id="IPR018750">
    <property type="entry name" value="DUF2306_membrane"/>
</dbReference>
<proteinExistence type="predicted"/>
<reference evidence="2 3" key="1">
    <citation type="journal article" date="2014" name="Antonie Van Leeuwenhoek">
        <title>Hyphomonas beringensis sp. nov. and Hyphomonas chukchiensis sp. nov., isolated from surface seawater of the Bering Sea and Chukchi Sea.</title>
        <authorList>
            <person name="Li C."/>
            <person name="Lai Q."/>
            <person name="Li G."/>
            <person name="Dong C."/>
            <person name="Wang J."/>
            <person name="Liao Y."/>
            <person name="Shao Z."/>
        </authorList>
    </citation>
    <scope>NUCLEOTIDE SEQUENCE [LARGE SCALE GENOMIC DNA]</scope>
    <source>
        <strain evidence="2 3">SCH89</strain>
    </source>
</reference>
<dbReference type="Pfam" id="PF10067">
    <property type="entry name" value="DUF2306"/>
    <property type="match status" value="1"/>
</dbReference>
<feature type="transmembrane region" description="Helical" evidence="1">
    <location>
        <begin position="96"/>
        <end position="117"/>
    </location>
</feature>
<accession>A0A059GD31</accession>
<feature type="transmembrane region" description="Helical" evidence="1">
    <location>
        <begin position="21"/>
        <end position="42"/>
    </location>
</feature>
<dbReference type="STRING" id="1280953.HOC_01315"/>
<gene>
    <name evidence="2" type="ORF">HOC_01315</name>
</gene>
<comment type="caution">
    <text evidence="2">The sequence shown here is derived from an EMBL/GenBank/DDBJ whole genome shotgun (WGS) entry which is preliminary data.</text>
</comment>
<protein>
    <recommendedName>
        <fullName evidence="4">DUF2306 domain-containing protein</fullName>
    </recommendedName>
</protein>
<evidence type="ECO:0000313" key="3">
    <source>
        <dbReference type="Proteomes" id="UP000024942"/>
    </source>
</evidence>
<dbReference type="PATRIC" id="fig|1280953.3.peg.264"/>
<dbReference type="Proteomes" id="UP000024942">
    <property type="component" value="Unassembled WGS sequence"/>
</dbReference>
<dbReference type="EMBL" id="ARYL01000001">
    <property type="protein sequence ID" value="KDA04480.1"/>
    <property type="molecule type" value="Genomic_DNA"/>
</dbReference>
<dbReference type="AlphaFoldDB" id="A0A059GD31"/>
<evidence type="ECO:0000256" key="1">
    <source>
        <dbReference type="SAM" id="Phobius"/>
    </source>
</evidence>
<feature type="transmembrane region" description="Helical" evidence="1">
    <location>
        <begin position="155"/>
        <end position="174"/>
    </location>
</feature>
<sequence length="184" mass="20703">MTQPAPSRTHRRPFRDQIRRNKTWIVLIIAVIAYLLISRMMLEAAGSPPIRFRLDVSPLMRSPWVLKAHVAGALSSLAIGVFLLSYTKGRRLHRVLGYTWVVTMAVTAISSFFLTGLNGDHFSFIHALSAWSVIVLPMAVAAARRHDIKAHRKHMTNMFLGGMIVAGLFTFLPGRMMWSIFFGV</sequence>
<name>A0A059GD31_9PROT</name>
<dbReference type="eggNOG" id="COG5395">
    <property type="taxonomic scope" value="Bacteria"/>
</dbReference>
<evidence type="ECO:0008006" key="4">
    <source>
        <dbReference type="Google" id="ProtNLM"/>
    </source>
</evidence>